<protein>
    <submittedName>
        <fullName evidence="1">Uncharacterized protein</fullName>
    </submittedName>
</protein>
<dbReference type="SUPFAM" id="SSF52540">
    <property type="entry name" value="P-loop containing nucleoside triphosphate hydrolases"/>
    <property type="match status" value="1"/>
</dbReference>
<dbReference type="InterPro" id="IPR027417">
    <property type="entry name" value="P-loop_NTPase"/>
</dbReference>
<dbReference type="OrthoDB" id="7066673at2"/>
<name>A0A101CYY2_9RHOB</name>
<proteinExistence type="predicted"/>
<evidence type="ECO:0000313" key="2">
    <source>
        <dbReference type="Proteomes" id="UP000053791"/>
    </source>
</evidence>
<sequence length="652" mass="72693">MIEIVGTEGTSEYRAAIMVRDALEAIWPGVATSPIEQEDIKIAVSVKISGYRVQDIDIVLAGQLVRPRQIRPMRVIRGHSGSRLNNRPLLVESFVAAIEVKDHDERNVRVNGDQVEVRYSRSGRIERKSATDQNVNQMHSLKAYLSDQHADVFVRRCLIFPSLQNISAPSAVASGFNGHQLMSAIASSSPVLERKGQGYLSAGSSQSVEKVLASPLFRPMIPTRLDRERMERLAVKNPAVDEVLQTLGSGTVFLRGYGGTGKTVLLLQTAWKQYKVEGKRTLILTYNLALAADMRRLMALAGIPSSPEDGGIEISTVMSFLYRWFARFHLLEEEALDFSRYPELCAAALEMVESGAVGVADIEGIVSAEPDRFDFDQVFVDEGQDWPSGETALLKVLYSPRRLCIADGIDQFTRGQRADWRKGIPREERKTHSLTTCLRLKRNLSLFVGEVARSTGMGWEAEANPAAGGGRLIVLCKPYETAQELHEQLVRELRDDGNAPIDMLFCVPPDGVERDGNVVRSSMSTVLSEWGTETWDGVDPHARLDFPRSSNQARIVQYASCRGLEGWTVVLDRFDSFLAQIASWKDHSEETAMEGFVDPEIARNREAWRWGMIALTRPIDTLVIQLQDEHSGYGKQVLDIAAKMEDFAEIIR</sequence>
<dbReference type="AlphaFoldDB" id="A0A101CYY2"/>
<accession>A0A101CYY2</accession>
<dbReference type="Proteomes" id="UP000053791">
    <property type="component" value="Unassembled WGS sequence"/>
</dbReference>
<reference evidence="1 2" key="1">
    <citation type="submission" date="2015-12" db="EMBL/GenBank/DDBJ databases">
        <authorList>
            <person name="Shamseldin A."/>
            <person name="Moawad H."/>
            <person name="Abd El-Rahim W.M."/>
            <person name="Sadowsky M.J."/>
        </authorList>
    </citation>
    <scope>NUCLEOTIDE SEQUENCE [LARGE SCALE GENOMIC DNA]</scope>
    <source>
        <strain evidence="1 2">ZGT118</strain>
    </source>
</reference>
<dbReference type="Gene3D" id="3.40.50.300">
    <property type="entry name" value="P-loop containing nucleotide triphosphate hydrolases"/>
    <property type="match status" value="1"/>
</dbReference>
<dbReference type="EMBL" id="LQBQ01000001">
    <property type="protein sequence ID" value="KUJ85954.1"/>
    <property type="molecule type" value="Genomic_DNA"/>
</dbReference>
<gene>
    <name evidence="1" type="ORF">AVO45_02980</name>
</gene>
<dbReference type="RefSeq" id="WP_068344294.1">
    <property type="nucleotide sequence ID" value="NZ_LQBQ01000001.1"/>
</dbReference>
<comment type="caution">
    <text evidence="1">The sequence shown here is derived from an EMBL/GenBank/DDBJ whole genome shotgun (WGS) entry which is preliminary data.</text>
</comment>
<evidence type="ECO:0000313" key="1">
    <source>
        <dbReference type="EMBL" id="KUJ85954.1"/>
    </source>
</evidence>
<dbReference type="STRING" id="1685379.AVO45_02980"/>
<keyword evidence="2" id="KW-1185">Reference proteome</keyword>
<organism evidence="1 2">
    <name type="scientific">Ruegeria marisrubri</name>
    <dbReference type="NCBI Taxonomy" id="1685379"/>
    <lineage>
        <taxon>Bacteria</taxon>
        <taxon>Pseudomonadati</taxon>
        <taxon>Pseudomonadota</taxon>
        <taxon>Alphaproteobacteria</taxon>
        <taxon>Rhodobacterales</taxon>
        <taxon>Roseobacteraceae</taxon>
        <taxon>Ruegeria</taxon>
    </lineage>
</organism>